<evidence type="ECO:0000256" key="1">
    <source>
        <dbReference type="ARBA" id="ARBA00023015"/>
    </source>
</evidence>
<dbReference type="GO" id="GO:0003723">
    <property type="term" value="F:RNA binding"/>
    <property type="evidence" value="ECO:0007669"/>
    <property type="project" value="InterPro"/>
</dbReference>
<dbReference type="InterPro" id="IPR036388">
    <property type="entry name" value="WH-like_DNA-bd_sf"/>
</dbReference>
<keyword evidence="1" id="KW-0805">Transcription regulation</keyword>
<dbReference type="InterPro" id="IPR029016">
    <property type="entry name" value="GAF-like_dom_sf"/>
</dbReference>
<accession>A0A510V3A6</accession>
<evidence type="ECO:0000313" key="5">
    <source>
        <dbReference type="Proteomes" id="UP000321118"/>
    </source>
</evidence>
<comment type="caution">
    <text evidence="4">The sequence shown here is derived from an EMBL/GenBank/DDBJ whole genome shotgun (WGS) entry which is preliminary data.</text>
</comment>
<organism evidence="4 5">
    <name type="scientific">Cellulomonas xylanilytica</name>
    <dbReference type="NCBI Taxonomy" id="233583"/>
    <lineage>
        <taxon>Bacteria</taxon>
        <taxon>Bacillati</taxon>
        <taxon>Actinomycetota</taxon>
        <taxon>Actinomycetes</taxon>
        <taxon>Micrococcales</taxon>
        <taxon>Cellulomonadaceae</taxon>
        <taxon>Cellulomonas</taxon>
    </lineage>
</organism>
<dbReference type="SUPFAM" id="SSF55781">
    <property type="entry name" value="GAF domain-like"/>
    <property type="match status" value="1"/>
</dbReference>
<evidence type="ECO:0000256" key="2">
    <source>
        <dbReference type="ARBA" id="ARBA00023163"/>
    </source>
</evidence>
<dbReference type="Gene3D" id="1.10.10.10">
    <property type="entry name" value="Winged helix-like DNA-binding domain superfamily/Winged helix DNA-binding domain"/>
    <property type="match status" value="1"/>
</dbReference>
<dbReference type="PIRSF" id="PIRSF036625">
    <property type="entry name" value="GAF_ANTAR"/>
    <property type="match status" value="1"/>
</dbReference>
<dbReference type="Pfam" id="PF03861">
    <property type="entry name" value="ANTAR"/>
    <property type="match status" value="1"/>
</dbReference>
<evidence type="ECO:0000259" key="3">
    <source>
        <dbReference type="PROSITE" id="PS50921"/>
    </source>
</evidence>
<dbReference type="OrthoDB" id="3683444at2"/>
<feature type="domain" description="ANTAR" evidence="3">
    <location>
        <begin position="165"/>
        <end position="226"/>
    </location>
</feature>
<gene>
    <name evidence="4" type="ORF">CXY01_18970</name>
</gene>
<dbReference type="Proteomes" id="UP000321118">
    <property type="component" value="Unassembled WGS sequence"/>
</dbReference>
<reference evidence="4 5" key="1">
    <citation type="submission" date="2019-07" db="EMBL/GenBank/DDBJ databases">
        <title>Whole genome shotgun sequence of Cellulomonas xylanilytica NBRC 101102.</title>
        <authorList>
            <person name="Hosoyama A."/>
            <person name="Uohara A."/>
            <person name="Ohji S."/>
            <person name="Ichikawa N."/>
        </authorList>
    </citation>
    <scope>NUCLEOTIDE SEQUENCE [LARGE SCALE GENOMIC DNA]</scope>
    <source>
        <strain evidence="4 5">NBRC 101102</strain>
    </source>
</reference>
<name>A0A510V3A6_9CELL</name>
<dbReference type="PROSITE" id="PS50921">
    <property type="entry name" value="ANTAR"/>
    <property type="match status" value="1"/>
</dbReference>
<dbReference type="AlphaFoldDB" id="A0A510V3A6"/>
<dbReference type="InterPro" id="IPR012074">
    <property type="entry name" value="GAF_ANTAR"/>
</dbReference>
<protein>
    <submittedName>
        <fullName evidence="4">Transcriptional regulator</fullName>
    </submittedName>
</protein>
<dbReference type="SMART" id="SM01012">
    <property type="entry name" value="ANTAR"/>
    <property type="match status" value="1"/>
</dbReference>
<dbReference type="InterPro" id="IPR003018">
    <property type="entry name" value="GAF"/>
</dbReference>
<dbReference type="RefSeq" id="WP_146927184.1">
    <property type="nucleotide sequence ID" value="NZ_BJUB01000005.1"/>
</dbReference>
<dbReference type="Gene3D" id="3.30.450.40">
    <property type="match status" value="1"/>
</dbReference>
<dbReference type="Pfam" id="PF13185">
    <property type="entry name" value="GAF_2"/>
    <property type="match status" value="1"/>
</dbReference>
<dbReference type="EMBL" id="BJUB01000005">
    <property type="protein sequence ID" value="GEK21377.1"/>
    <property type="molecule type" value="Genomic_DNA"/>
</dbReference>
<sequence>MTDRTPEQALTDVLGALVRNQETTDLLSDLVRDCAALMPAGAVAVLVHNGHRQLELLSATSHRATELELYQAQENHGPCVDAARSGEPVSAVGEADLVAHWDQVGQAIVDSGFLAVHAFPMTWGGRPLGALNVFSESPDPLGPAALPLGQNFAYVATLALTQPTQLNDGDLAERVESALQGRVVVEQAKGVLAQNLGLDMDAADDHLLHRTLEARSTLSRTARQVIREAQ</sequence>
<dbReference type="InterPro" id="IPR005561">
    <property type="entry name" value="ANTAR"/>
</dbReference>
<proteinExistence type="predicted"/>
<evidence type="ECO:0000313" key="4">
    <source>
        <dbReference type="EMBL" id="GEK21377.1"/>
    </source>
</evidence>
<keyword evidence="2" id="KW-0804">Transcription</keyword>
<keyword evidence="5" id="KW-1185">Reference proteome</keyword>